<protein>
    <submittedName>
        <fullName evidence="2">Uncharacterized protein</fullName>
    </submittedName>
</protein>
<evidence type="ECO:0000256" key="1">
    <source>
        <dbReference type="SAM" id="MobiDB-lite"/>
    </source>
</evidence>
<dbReference type="AlphaFoldDB" id="A0A5A9NDF7"/>
<dbReference type="Proteomes" id="UP000324632">
    <property type="component" value="Chromosome 19"/>
</dbReference>
<sequence length="122" mass="13579">MLSEFRKLKTPPPEQEQIDLISKHALEKYRVALYGTSVSSVMDLLLRAHELHVVLGPNCNPIPRRSSQRSESPEVRSGQNPDAKDTNNGESSNGGGSVPFVAQKENYRGGRMIRRGNPPSRR</sequence>
<feature type="region of interest" description="Disordered" evidence="1">
    <location>
        <begin position="56"/>
        <end position="122"/>
    </location>
</feature>
<evidence type="ECO:0000313" key="2">
    <source>
        <dbReference type="EMBL" id="KAA0708014.1"/>
    </source>
</evidence>
<dbReference type="EMBL" id="SOYY01000019">
    <property type="protein sequence ID" value="KAA0708014.1"/>
    <property type="molecule type" value="Genomic_DNA"/>
</dbReference>
<comment type="caution">
    <text evidence="2">The sequence shown here is derived from an EMBL/GenBank/DDBJ whole genome shotgun (WGS) entry which is preliminary data.</text>
</comment>
<gene>
    <name evidence="2" type="ORF">E1301_Tti020996</name>
</gene>
<keyword evidence="3" id="KW-1185">Reference proteome</keyword>
<reference evidence="2 3" key="1">
    <citation type="journal article" date="2019" name="Mol. Ecol. Resour.">
        <title>Chromosome-level genome assembly of Triplophysa tibetana, a fish adapted to the harsh high-altitude environment of the Tibetan Plateau.</title>
        <authorList>
            <person name="Yang X."/>
            <person name="Liu H."/>
            <person name="Ma Z."/>
            <person name="Zou Y."/>
            <person name="Zou M."/>
            <person name="Mao Y."/>
            <person name="Li X."/>
            <person name="Wang H."/>
            <person name="Chen T."/>
            <person name="Wang W."/>
            <person name="Yang R."/>
        </authorList>
    </citation>
    <scope>NUCLEOTIDE SEQUENCE [LARGE SCALE GENOMIC DNA]</scope>
    <source>
        <strain evidence="2">TTIB1903HZAU</strain>
        <tissue evidence="2">Muscle</tissue>
    </source>
</reference>
<evidence type="ECO:0000313" key="3">
    <source>
        <dbReference type="Proteomes" id="UP000324632"/>
    </source>
</evidence>
<organism evidence="2 3">
    <name type="scientific">Triplophysa tibetana</name>
    <dbReference type="NCBI Taxonomy" id="1572043"/>
    <lineage>
        <taxon>Eukaryota</taxon>
        <taxon>Metazoa</taxon>
        <taxon>Chordata</taxon>
        <taxon>Craniata</taxon>
        <taxon>Vertebrata</taxon>
        <taxon>Euteleostomi</taxon>
        <taxon>Actinopterygii</taxon>
        <taxon>Neopterygii</taxon>
        <taxon>Teleostei</taxon>
        <taxon>Ostariophysi</taxon>
        <taxon>Cypriniformes</taxon>
        <taxon>Nemacheilidae</taxon>
        <taxon>Triplophysa</taxon>
    </lineage>
</organism>
<accession>A0A5A9NDF7</accession>
<proteinExistence type="predicted"/>
<name>A0A5A9NDF7_9TELE</name>